<organism evidence="2 3">
    <name type="scientific">Nicotiana sylvestris</name>
    <name type="common">Wood tobacco</name>
    <name type="synonym">South American tobacco</name>
    <dbReference type="NCBI Taxonomy" id="4096"/>
    <lineage>
        <taxon>Eukaryota</taxon>
        <taxon>Viridiplantae</taxon>
        <taxon>Streptophyta</taxon>
        <taxon>Embryophyta</taxon>
        <taxon>Tracheophyta</taxon>
        <taxon>Spermatophyta</taxon>
        <taxon>Magnoliopsida</taxon>
        <taxon>eudicotyledons</taxon>
        <taxon>Gunneridae</taxon>
        <taxon>Pentapetalae</taxon>
        <taxon>asterids</taxon>
        <taxon>lamiids</taxon>
        <taxon>Solanales</taxon>
        <taxon>Solanaceae</taxon>
        <taxon>Nicotianoideae</taxon>
        <taxon>Nicotianeae</taxon>
        <taxon>Nicotiana</taxon>
    </lineage>
</organism>
<gene>
    <name evidence="3" type="primary">LOC104242454</name>
</gene>
<dbReference type="eggNOG" id="ENOG502RZ6T">
    <property type="taxonomic scope" value="Eukaryota"/>
</dbReference>
<name>A0A1U7XUY0_NICSY</name>
<feature type="region of interest" description="Disordered" evidence="1">
    <location>
        <begin position="171"/>
        <end position="200"/>
    </location>
</feature>
<reference evidence="2" key="1">
    <citation type="journal article" date="2013" name="Genome Biol.">
        <title>Reference genomes and transcriptomes of Nicotiana sylvestris and Nicotiana tomentosiformis.</title>
        <authorList>
            <person name="Sierro N."/>
            <person name="Battey J.N."/>
            <person name="Ouadi S."/>
            <person name="Bovet L."/>
            <person name="Goepfert S."/>
            <person name="Bakaher N."/>
            <person name="Peitsch M.C."/>
            <person name="Ivanov N.V."/>
        </authorList>
    </citation>
    <scope>NUCLEOTIDE SEQUENCE [LARGE SCALE GENOMIC DNA]</scope>
</reference>
<dbReference type="PANTHER" id="PTHR33130:SF43">
    <property type="entry name" value="OS01G0688600 PROTEIN"/>
    <property type="match status" value="1"/>
</dbReference>
<dbReference type="RefSeq" id="XP_009795807.1">
    <property type="nucleotide sequence ID" value="XM_009797505.1"/>
</dbReference>
<dbReference type="STRING" id="4096.A0A1U7XUY0"/>
<dbReference type="OrthoDB" id="769821at2759"/>
<sequence>MAMGPERSKPPLHNFTLPCGLKWGNQKFLRCAKVESDGQISAIHRRSFGSELIGRRRSNDRKFRPPEKQDAGEGIGAVREKLMFDLQTEADKIKDAIFREGLEEQQLSPAPAKTATAAVSYAGELSRPWNLRTRRAACKEPNGFVAGAGAAGSGGGGSKGGLKIDAYRTNAPSPLRTENKSPTLRSDFAGGAAAGASASGEKRQRVKFSVPLSRGEIEEDFMAMVGHRPPRRPKKRAKFVQKNLDTLFPGLWLTEITPDLFKVPKDQYIEKMGSWKLVFFSDKR</sequence>
<dbReference type="InterPro" id="IPR012438">
    <property type="entry name" value="DUF1639"/>
</dbReference>
<proteinExistence type="predicted"/>
<evidence type="ECO:0000313" key="3">
    <source>
        <dbReference type="RefSeq" id="XP_009795807.1"/>
    </source>
</evidence>
<accession>A0A1U7XUY0</accession>
<dbReference type="Proteomes" id="UP000189701">
    <property type="component" value="Unplaced"/>
</dbReference>
<feature type="compositionally biased region" description="Low complexity" evidence="1">
    <location>
        <begin position="189"/>
        <end position="199"/>
    </location>
</feature>
<evidence type="ECO:0000313" key="2">
    <source>
        <dbReference type="Proteomes" id="UP000189701"/>
    </source>
</evidence>
<dbReference type="PANTHER" id="PTHR33130">
    <property type="entry name" value="PUTATIVE (DUF1639)-RELATED"/>
    <property type="match status" value="1"/>
</dbReference>
<dbReference type="AlphaFoldDB" id="A0A1U7XUY0"/>
<keyword evidence="2" id="KW-1185">Reference proteome</keyword>
<evidence type="ECO:0000256" key="1">
    <source>
        <dbReference type="SAM" id="MobiDB-lite"/>
    </source>
</evidence>
<protein>
    <submittedName>
        <fullName evidence="3">Uncharacterized protein LOC104242454 isoform X1</fullName>
    </submittedName>
</protein>
<reference evidence="3" key="2">
    <citation type="submission" date="2025-08" db="UniProtKB">
        <authorList>
            <consortium name="RefSeq"/>
        </authorList>
    </citation>
    <scope>IDENTIFICATION</scope>
    <source>
        <tissue evidence="3">Leaf</tissue>
    </source>
</reference>
<dbReference type="Pfam" id="PF07797">
    <property type="entry name" value="DUF1639"/>
    <property type="match status" value="1"/>
</dbReference>